<dbReference type="PATRIC" id="fig|253.9.peg.2707"/>
<evidence type="ECO:0000313" key="1">
    <source>
        <dbReference type="EMBL" id="KPE49153.1"/>
    </source>
</evidence>
<dbReference type="Proteomes" id="UP000037953">
    <property type="component" value="Unassembled WGS sequence"/>
</dbReference>
<proteinExistence type="predicted"/>
<accession>A0A0N0ITY3</accession>
<sequence length="181" mass="19533">MKNIILTAVLCFPSIIHSQVIIGKGKSAVTNPSVSLEFGDVLSSGSGNINRGIVLPYVTSTNVDSNSVNGTLIFDPIEKKVKIKQANSWFDLSYGASTANSIDTSIQTNKTENTNAKVSIGTPSSTPGILVLEDVNKAMILPRITDPHINIVNPAPGMIVYDKIRKLLLVFNGTEWSFWKS</sequence>
<reference evidence="1 2" key="1">
    <citation type="journal article" date="2015" name="Genom Data">
        <title>Draft genome sequence of a multidrug-resistant Chryseobacterium indologenes isolate from Malaysia.</title>
        <authorList>
            <person name="Yu C.Y."/>
            <person name="Ang G.Y."/>
            <person name="Cheng H.J."/>
            <person name="Cheong Y.M."/>
            <person name="Yin W.F."/>
            <person name="Chan K.G."/>
        </authorList>
    </citation>
    <scope>NUCLEOTIDE SEQUENCE [LARGE SCALE GENOMIC DNA]</scope>
    <source>
        <strain evidence="1 2">CI_885</strain>
    </source>
</reference>
<evidence type="ECO:0000313" key="2">
    <source>
        <dbReference type="Proteomes" id="UP000037953"/>
    </source>
</evidence>
<comment type="caution">
    <text evidence="1">The sequence shown here is derived from an EMBL/GenBank/DDBJ whole genome shotgun (WGS) entry which is preliminary data.</text>
</comment>
<protein>
    <submittedName>
        <fullName evidence="1">Uncharacterized protein</fullName>
    </submittedName>
</protein>
<dbReference type="OrthoDB" id="705292at2"/>
<dbReference type="EMBL" id="LJOD01000023">
    <property type="protein sequence ID" value="KPE49153.1"/>
    <property type="molecule type" value="Genomic_DNA"/>
</dbReference>
<dbReference type="AlphaFoldDB" id="A0A0N0ITY3"/>
<organism evidence="1 2">
    <name type="scientific">Chryseobacterium indologenes</name>
    <name type="common">Flavobacterium indologenes</name>
    <dbReference type="NCBI Taxonomy" id="253"/>
    <lineage>
        <taxon>Bacteria</taxon>
        <taxon>Pseudomonadati</taxon>
        <taxon>Bacteroidota</taxon>
        <taxon>Flavobacteriia</taxon>
        <taxon>Flavobacteriales</taxon>
        <taxon>Weeksellaceae</taxon>
        <taxon>Chryseobacterium group</taxon>
        <taxon>Chryseobacterium</taxon>
    </lineage>
</organism>
<reference evidence="2" key="2">
    <citation type="submission" date="2015-09" db="EMBL/GenBank/DDBJ databases">
        <title>Draft genome sequence of a multidrug-resistant Chryseobacterium indologenes isolate from Malaysia.</title>
        <authorList>
            <person name="Yu C.Y."/>
            <person name="Ang G.Y."/>
            <person name="Chan K.-G."/>
        </authorList>
    </citation>
    <scope>NUCLEOTIDE SEQUENCE [LARGE SCALE GENOMIC DNA]</scope>
    <source>
        <strain evidence="2">CI_885</strain>
    </source>
</reference>
<gene>
    <name evidence="1" type="ORF">AOB46_21490</name>
</gene>
<name>A0A0N0ITY3_CHRID</name>